<dbReference type="Proteomes" id="UP000028999">
    <property type="component" value="Unassembled WGS sequence"/>
</dbReference>
<feature type="compositionally biased region" description="Pro residues" evidence="1">
    <location>
        <begin position="23"/>
        <end position="34"/>
    </location>
</feature>
<dbReference type="PaxDb" id="3708-A0A078GN91"/>
<dbReference type="Gramene" id="CDY26078">
    <property type="protein sequence ID" value="CDY26078"/>
    <property type="gene ID" value="GSBRNA2T00034694001"/>
</dbReference>
<reference evidence="3 4" key="1">
    <citation type="journal article" date="2014" name="Science">
        <title>Plant genetics. Early allopolyploid evolution in the post-Neolithic Brassica napus oilseed genome.</title>
        <authorList>
            <person name="Chalhoub B."/>
            <person name="Denoeud F."/>
            <person name="Liu S."/>
            <person name="Parkin I.A."/>
            <person name="Tang H."/>
            <person name="Wang X."/>
            <person name="Chiquet J."/>
            <person name="Belcram H."/>
            <person name="Tong C."/>
            <person name="Samans B."/>
            <person name="Correa M."/>
            <person name="Da Silva C."/>
            <person name="Just J."/>
            <person name="Falentin C."/>
            <person name="Koh C.S."/>
            <person name="Le Clainche I."/>
            <person name="Bernard M."/>
            <person name="Bento P."/>
            <person name="Noel B."/>
            <person name="Labadie K."/>
            <person name="Alberti A."/>
            <person name="Charles M."/>
            <person name="Arnaud D."/>
            <person name="Guo H."/>
            <person name="Daviaud C."/>
            <person name="Alamery S."/>
            <person name="Jabbari K."/>
            <person name="Zhao M."/>
            <person name="Edger P.P."/>
            <person name="Chelaifa H."/>
            <person name="Tack D."/>
            <person name="Lassalle G."/>
            <person name="Mestiri I."/>
            <person name="Schnel N."/>
            <person name="Le Paslier M.C."/>
            <person name="Fan G."/>
            <person name="Renault V."/>
            <person name="Bayer P.E."/>
            <person name="Golicz A.A."/>
            <person name="Manoli S."/>
            <person name="Lee T.H."/>
            <person name="Thi V.H."/>
            <person name="Chalabi S."/>
            <person name="Hu Q."/>
            <person name="Fan C."/>
            <person name="Tollenaere R."/>
            <person name="Lu Y."/>
            <person name="Battail C."/>
            <person name="Shen J."/>
            <person name="Sidebottom C.H."/>
            <person name="Wang X."/>
            <person name="Canaguier A."/>
            <person name="Chauveau A."/>
            <person name="Berard A."/>
            <person name="Deniot G."/>
            <person name="Guan M."/>
            <person name="Liu Z."/>
            <person name="Sun F."/>
            <person name="Lim Y.P."/>
            <person name="Lyons E."/>
            <person name="Town C.D."/>
            <person name="Bancroft I."/>
            <person name="Wang X."/>
            <person name="Meng J."/>
            <person name="Ma J."/>
            <person name="Pires J.C."/>
            <person name="King G.J."/>
            <person name="Brunel D."/>
            <person name="Delourme R."/>
            <person name="Renard M."/>
            <person name="Aury J.M."/>
            <person name="Adams K.L."/>
            <person name="Batley J."/>
            <person name="Snowdon R.J."/>
            <person name="Tost J."/>
            <person name="Edwards D."/>
            <person name="Zhou Y."/>
            <person name="Hua W."/>
            <person name="Sharpe A.G."/>
            <person name="Paterson A.H."/>
            <person name="Guan C."/>
            <person name="Wincker P."/>
        </authorList>
    </citation>
    <scope>NUCLEOTIDE SEQUENCE [LARGE SCALE GENOMIC DNA]</scope>
    <source>
        <strain evidence="4">cv. Darmor-bzh</strain>
    </source>
</reference>
<evidence type="ECO:0000256" key="2">
    <source>
        <dbReference type="SAM" id="Phobius"/>
    </source>
</evidence>
<dbReference type="AlphaFoldDB" id="A0A078GN91"/>
<name>A0A078GN91_BRANA</name>
<keyword evidence="2" id="KW-0472">Membrane</keyword>
<dbReference type="EMBL" id="LK032185">
    <property type="protein sequence ID" value="CDY26078.1"/>
    <property type="molecule type" value="Genomic_DNA"/>
</dbReference>
<evidence type="ECO:0000313" key="3">
    <source>
        <dbReference type="EMBL" id="CDY26078.1"/>
    </source>
</evidence>
<organism evidence="3 4">
    <name type="scientific">Brassica napus</name>
    <name type="common">Rape</name>
    <dbReference type="NCBI Taxonomy" id="3708"/>
    <lineage>
        <taxon>Eukaryota</taxon>
        <taxon>Viridiplantae</taxon>
        <taxon>Streptophyta</taxon>
        <taxon>Embryophyta</taxon>
        <taxon>Tracheophyta</taxon>
        <taxon>Spermatophyta</taxon>
        <taxon>Magnoliopsida</taxon>
        <taxon>eudicotyledons</taxon>
        <taxon>Gunneridae</taxon>
        <taxon>Pentapetalae</taxon>
        <taxon>rosids</taxon>
        <taxon>malvids</taxon>
        <taxon>Brassicales</taxon>
        <taxon>Brassicaceae</taxon>
        <taxon>Brassiceae</taxon>
        <taxon>Brassica</taxon>
    </lineage>
</organism>
<sequence length="463" mass="51082">MVTGSSTSLHTRQLWDGLSSRNPPLPKLTPPPDLTNPTSQILRLVLTGSESSLESIDLSLRWPMYFTELSDHSGEIRASPSAPRTVDLYSGEDPSPQHVIVMSPLRCTLPSQDPVVEPSLLLSPLPFSRRHTHPAAMNARRLERYDSSFVMGLQFLVLGLISPLKGYLLTRPISSAPLHRNFIASHLEDVINMVCSQPQPKCIGVCGQHPTLAQHITKSLKMFGLCCNGIQVASPPCLIDSLPVWSQDPRPLLPAETLQGSDHLVDFGLYAESSIVKFSFKAMTPPKICLKFDIFLVNCHNVFVIPPFPVTGSIVQECGLARFTCYYVTVASPSHYAVSSIDGSSHNRSYSFPTHIFVAKTIAVSIIDGSSQVRLCDHLTGAAIFYRVSWTTCYQNPLVGFFIVVFDFFALFRTRALGLQVKLLYGSLLSLATPISLYVLVIFIYQFIVEDLSSCIRLSPLGL</sequence>
<feature type="transmembrane region" description="Helical" evidence="2">
    <location>
        <begin position="424"/>
        <end position="448"/>
    </location>
</feature>
<keyword evidence="2" id="KW-1133">Transmembrane helix</keyword>
<evidence type="ECO:0000256" key="1">
    <source>
        <dbReference type="SAM" id="MobiDB-lite"/>
    </source>
</evidence>
<proteinExistence type="predicted"/>
<evidence type="ECO:0000313" key="4">
    <source>
        <dbReference type="Proteomes" id="UP000028999"/>
    </source>
</evidence>
<feature type="region of interest" description="Disordered" evidence="1">
    <location>
        <begin position="1"/>
        <end position="36"/>
    </location>
</feature>
<protein>
    <submittedName>
        <fullName evidence="3">BnaC06g11180D protein</fullName>
    </submittedName>
</protein>
<keyword evidence="4" id="KW-1185">Reference proteome</keyword>
<keyword evidence="2" id="KW-0812">Transmembrane</keyword>
<accession>A0A078GN91</accession>
<gene>
    <name evidence="3" type="primary">BnaC06g11180D</name>
    <name evidence="3" type="ORF">GSBRNA2T00034694001</name>
</gene>
<feature type="transmembrane region" description="Helical" evidence="2">
    <location>
        <begin position="394"/>
        <end position="412"/>
    </location>
</feature>
<feature type="compositionally biased region" description="Polar residues" evidence="1">
    <location>
        <begin position="1"/>
        <end position="11"/>
    </location>
</feature>